<dbReference type="FunFam" id="3.40.605.10:FF:000007">
    <property type="entry name" value="NAD/NADP-dependent betaine aldehyde dehydrogenase"/>
    <property type="match status" value="1"/>
</dbReference>
<gene>
    <name evidence="6" type="ORF">JN10_0578</name>
</gene>
<evidence type="ECO:0000313" key="7">
    <source>
        <dbReference type="Proteomes" id="UP000320547"/>
    </source>
</evidence>
<dbReference type="Gene3D" id="3.40.605.10">
    <property type="entry name" value="Aldehyde Dehydrogenase, Chain A, domain 1"/>
    <property type="match status" value="1"/>
</dbReference>
<feature type="domain" description="Aldehyde dehydrogenase" evidence="5">
    <location>
        <begin position="20"/>
        <end position="466"/>
    </location>
</feature>
<dbReference type="OrthoDB" id="9761688at2"/>
<keyword evidence="2 4" id="KW-0560">Oxidoreductase</keyword>
<comment type="similarity">
    <text evidence="1 4">Belongs to the aldehyde dehydrogenase family.</text>
</comment>
<dbReference type="InterPro" id="IPR015590">
    <property type="entry name" value="Aldehyde_DH_dom"/>
</dbReference>
<evidence type="ECO:0000256" key="3">
    <source>
        <dbReference type="PROSITE-ProRule" id="PRU10007"/>
    </source>
</evidence>
<dbReference type="InterPro" id="IPR029510">
    <property type="entry name" value="Ald_DH_CS_GLU"/>
</dbReference>
<dbReference type="Gene3D" id="3.40.309.10">
    <property type="entry name" value="Aldehyde Dehydrogenase, Chain A, domain 2"/>
    <property type="match status" value="1"/>
</dbReference>
<dbReference type="RefSeq" id="WP_067596515.1">
    <property type="nucleotide sequence ID" value="NZ_CP015963.1"/>
</dbReference>
<dbReference type="InterPro" id="IPR016163">
    <property type="entry name" value="Ald_DH_C"/>
</dbReference>
<dbReference type="InterPro" id="IPR016162">
    <property type="entry name" value="Ald_DH_N"/>
</dbReference>
<dbReference type="SUPFAM" id="SSF53720">
    <property type="entry name" value="ALDH-like"/>
    <property type="match status" value="1"/>
</dbReference>
<dbReference type="STRING" id="476157.GCA_001663155_00166"/>
<accession>A0A562UTQ5</accession>
<dbReference type="CDD" id="cd07106">
    <property type="entry name" value="ALDH_AldA-AAD23400"/>
    <property type="match status" value="1"/>
</dbReference>
<dbReference type="FunFam" id="3.40.309.10:FF:000009">
    <property type="entry name" value="Aldehyde dehydrogenase A"/>
    <property type="match status" value="1"/>
</dbReference>
<protein>
    <submittedName>
        <fullName evidence="6">Aldehyde dehydrogenase (NAD+)</fullName>
    </submittedName>
</protein>
<feature type="active site" evidence="3">
    <location>
        <position position="242"/>
    </location>
</feature>
<dbReference type="PROSITE" id="PS00070">
    <property type="entry name" value="ALDEHYDE_DEHYDR_CYS"/>
    <property type="match status" value="1"/>
</dbReference>
<proteinExistence type="inferred from homology"/>
<dbReference type="InterPro" id="IPR016161">
    <property type="entry name" value="Ald_DH/histidinol_DH"/>
</dbReference>
<dbReference type="Proteomes" id="UP000320547">
    <property type="component" value="Unassembled WGS sequence"/>
</dbReference>
<dbReference type="PANTHER" id="PTHR11699">
    <property type="entry name" value="ALDEHYDE DEHYDROGENASE-RELATED"/>
    <property type="match status" value="1"/>
</dbReference>
<sequence>MATQYKNLINGQMIETGEWCDVVNPANEEVIGQVPKCGKDELDQAVAAARAAFKTWKNTSFEERQAACMAISGAIKENAEELYRLLTSEQGKPHEQAKGEIFGAAGMSAAQSTLKLEDVINEDSDERLSRTRRVPVGVVGGIVPWNFPVMMAVQKIVPALMSGCTIVLKPSPFTPLTTLRIAELIADKVPAGTVNIITGEESLGPLITSHPDIDKVTFTGSTATGKKIMEGASADLKRITLELGGNDASIVMPDADPKKIAEQIFWSSFSNAGQICVAAKRIYIHEDIYDELAAALAEYAKTVKVGDGSEQGTGVGPIQNKKQYDRVLELIQDAKDNGYNFLVGGDAGDPSGTGYYVPITILDNPPEDARIVAEEQFGPVMPLMKFSSEEEVIERANNSDYGLAGAVWTANPEKGVEIAEKLETGTVWVNEYLHLSPFAPFGGHKQSGFGAEYGLDGLKEFTYPQVITVKKDNVPA</sequence>
<dbReference type="InterPro" id="IPR044086">
    <property type="entry name" value="LUC3-like"/>
</dbReference>
<dbReference type="PROSITE" id="PS00687">
    <property type="entry name" value="ALDEHYDE_DEHYDR_GLU"/>
    <property type="match status" value="1"/>
</dbReference>
<organism evidence="6 7">
    <name type="scientific">Altererythrobacter ishigakiensis</name>
    <dbReference type="NCBI Taxonomy" id="476157"/>
    <lineage>
        <taxon>Bacteria</taxon>
        <taxon>Pseudomonadati</taxon>
        <taxon>Pseudomonadota</taxon>
        <taxon>Alphaproteobacteria</taxon>
        <taxon>Sphingomonadales</taxon>
        <taxon>Erythrobacteraceae</taxon>
        <taxon>Altererythrobacter</taxon>
    </lineage>
</organism>
<dbReference type="AlphaFoldDB" id="A0A562UTQ5"/>
<evidence type="ECO:0000256" key="1">
    <source>
        <dbReference type="ARBA" id="ARBA00009986"/>
    </source>
</evidence>
<evidence type="ECO:0000313" key="6">
    <source>
        <dbReference type="EMBL" id="TWJ08957.1"/>
    </source>
</evidence>
<keyword evidence="7" id="KW-1185">Reference proteome</keyword>
<dbReference type="Pfam" id="PF00171">
    <property type="entry name" value="Aldedh"/>
    <property type="match status" value="1"/>
</dbReference>
<comment type="caution">
    <text evidence="6">The sequence shown here is derived from an EMBL/GenBank/DDBJ whole genome shotgun (WGS) entry which is preliminary data.</text>
</comment>
<dbReference type="EMBL" id="VLLK01000001">
    <property type="protein sequence ID" value="TWJ08957.1"/>
    <property type="molecule type" value="Genomic_DNA"/>
</dbReference>
<reference evidence="6 7" key="1">
    <citation type="submission" date="2019-07" db="EMBL/GenBank/DDBJ databases">
        <title>Genomic Encyclopedia of Archaeal and Bacterial Type Strains, Phase II (KMG-II): from individual species to whole genera.</title>
        <authorList>
            <person name="Goeker M."/>
        </authorList>
    </citation>
    <scope>NUCLEOTIDE SEQUENCE [LARGE SCALE GENOMIC DNA]</scope>
    <source>
        <strain evidence="6 7">ATCC BAA-2084</strain>
    </source>
</reference>
<evidence type="ECO:0000256" key="2">
    <source>
        <dbReference type="ARBA" id="ARBA00023002"/>
    </source>
</evidence>
<dbReference type="GO" id="GO:0016620">
    <property type="term" value="F:oxidoreductase activity, acting on the aldehyde or oxo group of donors, NAD or NADP as acceptor"/>
    <property type="evidence" value="ECO:0007669"/>
    <property type="project" value="InterPro"/>
</dbReference>
<evidence type="ECO:0000259" key="5">
    <source>
        <dbReference type="Pfam" id="PF00171"/>
    </source>
</evidence>
<name>A0A562UTQ5_9SPHN</name>
<evidence type="ECO:0000256" key="4">
    <source>
        <dbReference type="RuleBase" id="RU003345"/>
    </source>
</evidence>
<dbReference type="InterPro" id="IPR016160">
    <property type="entry name" value="Ald_DH_CS_CYS"/>
</dbReference>